<accession>G9F7Z8</accession>
<dbReference type="InterPro" id="IPR008398">
    <property type="entry name" value="Allexi_40kDa"/>
</dbReference>
<evidence type="ECO:0000256" key="1">
    <source>
        <dbReference type="SAM" id="MobiDB-lite"/>
    </source>
</evidence>
<dbReference type="Pfam" id="PF05549">
    <property type="entry name" value="Allexi_40kDa"/>
    <property type="match status" value="1"/>
</dbReference>
<name>G9F7Z8_9VIRU</name>
<organism evidence="2">
    <name type="scientific">Garlic virus C</name>
    <dbReference type="NCBI Taxonomy" id="12431"/>
    <lineage>
        <taxon>Viruses</taxon>
        <taxon>Riboviria</taxon>
        <taxon>Orthornavirae</taxon>
        <taxon>Kitrinoviricota</taxon>
        <taxon>Alsuviricetes</taxon>
        <taxon>Tymovirales</taxon>
        <taxon>Alphaflexiviridae</taxon>
        <taxon>Allexivirus</taxon>
        <taxon>Acarallexivirus</taxon>
        <taxon>Allexivirus chiallii</taxon>
    </lineage>
</organism>
<sequence>MTIATTSYIDEIRERINSCVNAARNTVCQNINIVQANIEKNIENTSSSIINHFTAWCESIGGQIGTLLTTVERVDESIHHLEHVLALRIQPQAPQLAPPPQRILFTNANAALEATRGLIAHVPPIRYALPPTTLPLDELYGQLHALHQNSLEWLTHIGSDTDQLLLDLRAFANTTAANHSQVANHVTSIRDELHALRGLPGLVNTLLKQHEANAQTLNTLMKDVAALKTLVMHSQTCPPNQTSNSTTSSGDKTTAHQISDLEPYQAQHPKTRCRTYGTIIYNGSSLHMPMDILGKPASTALQLHVSVKLSAQGTSVTYRLADNGALLLSDEIVVPNKLTEPLSDALSLLHSKCRNFIYTNKGNSLC</sequence>
<dbReference type="EMBL" id="JN019814">
    <property type="protein sequence ID" value="AEV51813.1"/>
    <property type="molecule type" value="Genomic_RNA"/>
</dbReference>
<feature type="region of interest" description="Disordered" evidence="1">
    <location>
        <begin position="235"/>
        <end position="255"/>
    </location>
</feature>
<proteinExistence type="predicted"/>
<reference evidence="2" key="1">
    <citation type="journal article" date="2012" name="Arch. Virol.">
        <title>Multiple polyadenylated RNA viruses detected in pooled cultivated and wild plant samples.</title>
        <authorList>
            <person name="Wylie S.J."/>
            <person name="Luo H."/>
            <person name="Li H."/>
            <person name="Jones M.G."/>
        </authorList>
    </citation>
    <scope>NUCLEOTIDE SEQUENCE</scope>
    <source>
        <strain evidence="2">Bate1</strain>
    </source>
</reference>
<evidence type="ECO:0000313" key="2">
    <source>
        <dbReference type="EMBL" id="AEV51813.1"/>
    </source>
</evidence>
<protein>
    <submittedName>
        <fullName evidence="2">40 kDa protein</fullName>
    </submittedName>
</protein>